<sequence>MNVKPRRIVPGCFALISVLILIMTEASVTSSCAKQFTVTTDEDTNVKIAIQDFHEKPAASILISNPPGYGSLDCEQNEATQTDEHCSLQPSYLPALDYSGEDGFRYFLLHENLSTVSNEEYEVRIIIRPKPDKIVAEMDEVSMKLSDGMIHIPVLKNDKYVDKPDVCMVQNHQVQDKNAEIKFKDIAQELGMDAVQSAVPSSPDCVFDQYDPTLKTWIKGSFCLPEQSAGAGATADYDNDGLLDIYYARVDGNDQLWRNLGNGSFQLVTAEANLTQTMYHRSSSVTWADVDNDGDVDLYIGTIAEDRFYFYVNDGMGHFTEEATQRGLAGKPTIPPYKTSTMTIAIGDYNKDGWLDFYSTEWLPHLDQSYDYKNSNHSLSKLLKNLGAEGKPGYFTDVTIEAGLDTKPQPRTRADERAGLTNMTPYRIKNVGLFKDVMPGPFSLSAMFADIDADGNLDLAVSGDFFTSRLYWGTENGTFTDGTERAGVGLEENGMGSTIADFDNDGRQDWFVTSIYMSKEYREPYIEAYGQGGGMIFGYTGNRMYKYEGDRKFTDETDSTGVRPGWWAWGTAFFDYDNDGDLDLIHTNGFDDTESTDFDFLHHTATLLYENHNAESGNSSFSSVGDNMGITDRRDGRGLFVFDYDNDGDQDVYIVSNCEKPVFYRNDGGHTRDWIRVNVLEAYTERDSHGAWVYLFSPKFDREIVREIRSSSAFSGQGENTAHYGLAHETAERFTVRVYWPVTNNTRIIENVPRRTVLHVRDIRGKRNYMHITSSPEKSLTECRKMKVTSISQNPSHGKVLHYQTHVTYYPAPGFTGEDSFEYVVSDGVTSSIGQVKVKVDTSDVQNQLETNDPSQELWATFSGFANNLKHPDLGRALSPLMRLSTPGYQDHFETPAGQHRPNPRNISNVLGNQKIDVFSPTGLNQIHMHFGQLLAHDIDFSTPYANMLPTENFAIKIPTGDPWFDPYSTGTQTMRLRRSAHAANTGKHSGIAREQVNKVSSFIDLSVVYGSDDERASVLRSGIDGKLREQWEHNLPFNTKQLPNLNLLGGPREKLLLSGDPRVNVQPGLICLHTIWAREHNLVCDELKKLQALERYDDETLFQHARTITRAKWQAVVWYEFLPTVIGQEAFKKIPEYDGYNSSLEVGVFNEFATAAFRYGHSQVGNTMLRLDDDWNILSNAGNLDLRDAYFNPGRVLSETGIEPLLRGMLRQQAQKVDILLVDAVRNFLFGTNTQGLDLMTYGIQRGRDHGLADYNSVRRALGLEARTSFAQITSDEVVRRKLESLYPDINDVDLWIAGLAESRLPGGCVGETFAAIITKQFQLLRDGDRFWFENPYLEPTNDRMSKYRDTKLADILARNTAPLVEWNEKTFFIDINT</sequence>
<gene>
    <name evidence="6" type="ORF">PACLA_8A075211</name>
</gene>
<keyword evidence="2" id="KW-0964">Secreted</keyword>
<evidence type="ECO:0000259" key="5">
    <source>
        <dbReference type="Pfam" id="PF07593"/>
    </source>
</evidence>
<dbReference type="Pfam" id="PF07593">
    <property type="entry name" value="UnbV_ASPIC"/>
    <property type="match status" value="1"/>
</dbReference>
<evidence type="ECO:0000256" key="3">
    <source>
        <dbReference type="ARBA" id="ARBA00022729"/>
    </source>
</evidence>
<dbReference type="Pfam" id="PF03098">
    <property type="entry name" value="An_peroxidase"/>
    <property type="match status" value="1"/>
</dbReference>
<dbReference type="PANTHER" id="PTHR11475">
    <property type="entry name" value="OXIDASE/PEROXIDASE"/>
    <property type="match status" value="1"/>
</dbReference>
<dbReference type="Proteomes" id="UP001152795">
    <property type="component" value="Unassembled WGS sequence"/>
</dbReference>
<evidence type="ECO:0000256" key="2">
    <source>
        <dbReference type="ARBA" id="ARBA00022525"/>
    </source>
</evidence>
<dbReference type="GO" id="GO:0006979">
    <property type="term" value="P:response to oxidative stress"/>
    <property type="evidence" value="ECO:0007669"/>
    <property type="project" value="InterPro"/>
</dbReference>
<name>A0A6S7GVP7_PARCT</name>
<accession>A0A6S7GVP7</accession>
<dbReference type="InterPro" id="IPR011519">
    <property type="entry name" value="UnbV_ASPIC"/>
</dbReference>
<dbReference type="Gene3D" id="1.10.640.10">
    <property type="entry name" value="Haem peroxidase domain superfamily, animal type"/>
    <property type="match status" value="1"/>
</dbReference>
<dbReference type="SUPFAM" id="SSF48113">
    <property type="entry name" value="Heme-dependent peroxidases"/>
    <property type="match status" value="1"/>
</dbReference>
<dbReference type="Pfam" id="PF13517">
    <property type="entry name" value="FG-GAP_3"/>
    <property type="match status" value="3"/>
</dbReference>
<evidence type="ECO:0000313" key="6">
    <source>
        <dbReference type="EMBL" id="CAB3996013.1"/>
    </source>
</evidence>
<dbReference type="Pfam" id="PF17963">
    <property type="entry name" value="Big_9"/>
    <property type="match status" value="1"/>
</dbReference>
<dbReference type="Gene3D" id="2.60.40.3440">
    <property type="match status" value="1"/>
</dbReference>
<evidence type="ECO:0000256" key="4">
    <source>
        <dbReference type="ARBA" id="ARBA00023180"/>
    </source>
</evidence>
<protein>
    <submittedName>
        <fullName evidence="6">Peroxinectin A</fullName>
    </submittedName>
</protein>
<dbReference type="InterPro" id="IPR019791">
    <property type="entry name" value="Haem_peroxidase_animal"/>
</dbReference>
<dbReference type="GO" id="GO:0005576">
    <property type="term" value="C:extracellular region"/>
    <property type="evidence" value="ECO:0007669"/>
    <property type="project" value="UniProtKB-SubCell"/>
</dbReference>
<reference evidence="6" key="1">
    <citation type="submission" date="2020-04" db="EMBL/GenBank/DDBJ databases">
        <authorList>
            <person name="Alioto T."/>
            <person name="Alioto T."/>
            <person name="Gomez Garrido J."/>
        </authorList>
    </citation>
    <scope>NUCLEOTIDE SEQUENCE</scope>
    <source>
        <strain evidence="6">A484AB</strain>
    </source>
</reference>
<proteinExistence type="predicted"/>
<dbReference type="PRINTS" id="PR00457">
    <property type="entry name" value="ANPEROXIDASE"/>
</dbReference>
<comment type="caution">
    <text evidence="6">The sequence shown here is derived from an EMBL/GenBank/DDBJ whole genome shotgun (WGS) entry which is preliminary data.</text>
</comment>
<dbReference type="InterPro" id="IPR037120">
    <property type="entry name" value="Haem_peroxidase_sf_animal"/>
</dbReference>
<keyword evidence="4" id="KW-0325">Glycoprotein</keyword>
<dbReference type="EMBL" id="CACRXK020002780">
    <property type="protein sequence ID" value="CAB3996013.1"/>
    <property type="molecule type" value="Genomic_DNA"/>
</dbReference>
<keyword evidence="3" id="KW-0732">Signal</keyword>
<dbReference type="Gene3D" id="2.130.10.130">
    <property type="entry name" value="Integrin alpha, N-terminal"/>
    <property type="match status" value="2"/>
</dbReference>
<dbReference type="PANTHER" id="PTHR11475:SF4">
    <property type="entry name" value="CHORION PEROXIDASE"/>
    <property type="match status" value="1"/>
</dbReference>
<keyword evidence="7" id="KW-1185">Reference proteome</keyword>
<evidence type="ECO:0000256" key="1">
    <source>
        <dbReference type="ARBA" id="ARBA00004613"/>
    </source>
</evidence>
<dbReference type="SUPFAM" id="SSF69318">
    <property type="entry name" value="Integrin alpha N-terminal domain"/>
    <property type="match status" value="1"/>
</dbReference>
<organism evidence="6 7">
    <name type="scientific">Paramuricea clavata</name>
    <name type="common">Red gorgonian</name>
    <name type="synonym">Violescent sea-whip</name>
    <dbReference type="NCBI Taxonomy" id="317549"/>
    <lineage>
        <taxon>Eukaryota</taxon>
        <taxon>Metazoa</taxon>
        <taxon>Cnidaria</taxon>
        <taxon>Anthozoa</taxon>
        <taxon>Octocorallia</taxon>
        <taxon>Malacalcyonacea</taxon>
        <taxon>Plexauridae</taxon>
        <taxon>Paramuricea</taxon>
    </lineage>
</organism>
<comment type="subcellular location">
    <subcellularLocation>
        <location evidence="1">Secreted</location>
    </subcellularLocation>
</comment>
<dbReference type="InterPro" id="IPR010255">
    <property type="entry name" value="Haem_peroxidase_sf"/>
</dbReference>
<dbReference type="OrthoDB" id="5947389at2759"/>
<dbReference type="GO" id="GO:0004601">
    <property type="term" value="F:peroxidase activity"/>
    <property type="evidence" value="ECO:0007669"/>
    <property type="project" value="InterPro"/>
</dbReference>
<dbReference type="InterPro" id="IPR028994">
    <property type="entry name" value="Integrin_alpha_N"/>
</dbReference>
<evidence type="ECO:0000313" key="7">
    <source>
        <dbReference type="Proteomes" id="UP001152795"/>
    </source>
</evidence>
<dbReference type="GO" id="GO:0020037">
    <property type="term" value="F:heme binding"/>
    <property type="evidence" value="ECO:0007669"/>
    <property type="project" value="InterPro"/>
</dbReference>
<dbReference type="PROSITE" id="PS50292">
    <property type="entry name" value="PEROXIDASE_3"/>
    <property type="match status" value="1"/>
</dbReference>
<feature type="domain" description="ASPIC/UnbV" evidence="5">
    <location>
        <begin position="690"/>
        <end position="756"/>
    </location>
</feature>
<dbReference type="InterPro" id="IPR013517">
    <property type="entry name" value="FG-GAP"/>
</dbReference>